<evidence type="ECO:0000313" key="1">
    <source>
        <dbReference type="EMBL" id="GMN64349.1"/>
    </source>
</evidence>
<name>A0AA88E596_FICCA</name>
<evidence type="ECO:0000313" key="2">
    <source>
        <dbReference type="Proteomes" id="UP001187192"/>
    </source>
</evidence>
<keyword evidence="2" id="KW-1185">Reference proteome</keyword>
<dbReference type="Proteomes" id="UP001187192">
    <property type="component" value="Unassembled WGS sequence"/>
</dbReference>
<organism evidence="1 2">
    <name type="scientific">Ficus carica</name>
    <name type="common">Common fig</name>
    <dbReference type="NCBI Taxonomy" id="3494"/>
    <lineage>
        <taxon>Eukaryota</taxon>
        <taxon>Viridiplantae</taxon>
        <taxon>Streptophyta</taxon>
        <taxon>Embryophyta</taxon>
        <taxon>Tracheophyta</taxon>
        <taxon>Spermatophyta</taxon>
        <taxon>Magnoliopsida</taxon>
        <taxon>eudicotyledons</taxon>
        <taxon>Gunneridae</taxon>
        <taxon>Pentapetalae</taxon>
        <taxon>rosids</taxon>
        <taxon>fabids</taxon>
        <taxon>Rosales</taxon>
        <taxon>Moraceae</taxon>
        <taxon>Ficeae</taxon>
        <taxon>Ficus</taxon>
    </lineage>
</organism>
<dbReference type="EMBL" id="BTGU01000176">
    <property type="protein sequence ID" value="GMN64349.1"/>
    <property type="molecule type" value="Genomic_DNA"/>
</dbReference>
<protein>
    <submittedName>
        <fullName evidence="1">Uncharacterized protein</fullName>
    </submittedName>
</protein>
<dbReference type="Gramene" id="FCD_00029512-RA">
    <property type="protein sequence ID" value="FCD_00029512-RA:cds"/>
    <property type="gene ID" value="FCD_00029512"/>
</dbReference>
<dbReference type="AlphaFoldDB" id="A0AA88E596"/>
<gene>
    <name evidence="1" type="ORF">TIFTF001_033430</name>
</gene>
<accession>A0AA88E596</accession>
<proteinExistence type="predicted"/>
<comment type="caution">
    <text evidence="1">The sequence shown here is derived from an EMBL/GenBank/DDBJ whole genome shotgun (WGS) entry which is preliminary data.</text>
</comment>
<sequence>MELKYYPKTLTSTEADSADGFAWYDKKPEFMFKDWHAFVVEEKLKVDERIFLMFEQFVLFVGFDGGQINQGRK</sequence>
<reference evidence="1" key="1">
    <citation type="submission" date="2023-07" db="EMBL/GenBank/DDBJ databases">
        <title>draft genome sequence of fig (Ficus carica).</title>
        <authorList>
            <person name="Takahashi T."/>
            <person name="Nishimura K."/>
        </authorList>
    </citation>
    <scope>NUCLEOTIDE SEQUENCE</scope>
</reference>